<dbReference type="PANTHER" id="PTHR34281">
    <property type="entry name" value="PROTEIN EARLY FLOWERING 3"/>
    <property type="match status" value="1"/>
</dbReference>
<keyword evidence="3" id="KW-1185">Reference proteome</keyword>
<feature type="region of interest" description="Disordered" evidence="1">
    <location>
        <begin position="39"/>
        <end position="76"/>
    </location>
</feature>
<feature type="compositionally biased region" description="Polar residues" evidence="1">
    <location>
        <begin position="237"/>
        <end position="246"/>
    </location>
</feature>
<sequence>MEPMFPRIHIKDTEKGGPRPPPRNKMALFYEQLSVPSQRCGSKLPRSRTVAGRMVSSGSSSQGGRQEKTVFSPTSILPPVPVHSSAKEAYNRASNIVGNLLSSIECDSFLSNDISKSENLSLKKLGDVGEFGVPSLVQLESTPCSSKDQLGVGGEIPSLISLTHQSRATLKSTGANCDSISNHLKSTNMTCLTSRQHQGQHSGMVSKETSTSKGGAQEPASHPSFHEKTSEPLDHNYGSSNQKNQHNAVDDLGGVCDKDTLLHQDPKSCLKQNSSCCAGVMPESLKSVAKGNVSVGERDSCSKSSLDNGHRNPDGAQDSSEYFKGRAHVSQQTNGADRNDNISETSMMDSILDLGISPDDVVGVLGQKHFWKARSLIVNQQRLFSVQLFELHRLMEVQRFIAGSPHLLLEDNFNLCKASPAKKLPIDDGRISPPQAVKQKDEKLRSANATENVVGKPSTPDDFNEGIVTENPSYGACSRIRPPEPVYPSSEAISPWCFHPPSGNQWLLPIMSPTEGLVYKPYLAPTYGGYGPMMSLAPLAGGFLNPAYGAPSIHPHGMSLYPLTPRAPMYYQPTHFPHCIPIICPVIASSGFEEPLAGTQPHQQVTHLPMCDVNGIVQSQSPFKMLNQKSVAVSSCTRDDELELNEARRSPIGEGIDGGQASEGRDVLPPPLSPVIGNVVEPLQTQCRNQKTPVIKVVPHNPRSATESATRIFRFLQEERQQY</sequence>
<organism evidence="2 3">
    <name type="scientific">Coptis chinensis</name>
    <dbReference type="NCBI Taxonomy" id="261450"/>
    <lineage>
        <taxon>Eukaryota</taxon>
        <taxon>Viridiplantae</taxon>
        <taxon>Streptophyta</taxon>
        <taxon>Embryophyta</taxon>
        <taxon>Tracheophyta</taxon>
        <taxon>Spermatophyta</taxon>
        <taxon>Magnoliopsida</taxon>
        <taxon>Ranunculales</taxon>
        <taxon>Ranunculaceae</taxon>
        <taxon>Coptidoideae</taxon>
        <taxon>Coptis</taxon>
    </lineage>
</organism>
<evidence type="ECO:0008006" key="4">
    <source>
        <dbReference type="Google" id="ProtNLM"/>
    </source>
</evidence>
<dbReference type="AlphaFoldDB" id="A0A835IB31"/>
<dbReference type="Proteomes" id="UP000631114">
    <property type="component" value="Unassembled WGS sequence"/>
</dbReference>
<feature type="region of interest" description="Disordered" evidence="1">
    <location>
        <begin position="295"/>
        <end position="320"/>
    </location>
</feature>
<protein>
    <recommendedName>
        <fullName evidence="4">Early flowering 3</fullName>
    </recommendedName>
</protein>
<proteinExistence type="predicted"/>
<feature type="compositionally biased region" description="Basic and acidic residues" evidence="1">
    <location>
        <begin position="224"/>
        <end position="234"/>
    </location>
</feature>
<feature type="compositionally biased region" description="Polar residues" evidence="1">
    <location>
        <begin position="194"/>
        <end position="214"/>
    </location>
</feature>
<feature type="region of interest" description="Disordered" evidence="1">
    <location>
        <begin position="194"/>
        <end position="246"/>
    </location>
</feature>
<feature type="region of interest" description="Disordered" evidence="1">
    <location>
        <begin position="1"/>
        <end position="25"/>
    </location>
</feature>
<dbReference type="GO" id="GO:2000028">
    <property type="term" value="P:regulation of photoperiodism, flowering"/>
    <property type="evidence" value="ECO:0007669"/>
    <property type="project" value="InterPro"/>
</dbReference>
<name>A0A835IB31_9MAGN</name>
<evidence type="ECO:0000256" key="1">
    <source>
        <dbReference type="SAM" id="MobiDB-lite"/>
    </source>
</evidence>
<evidence type="ECO:0000313" key="2">
    <source>
        <dbReference type="EMBL" id="KAF9613517.1"/>
    </source>
</evidence>
<dbReference type="EMBL" id="JADFTS010000003">
    <property type="protein sequence ID" value="KAF9613517.1"/>
    <property type="molecule type" value="Genomic_DNA"/>
</dbReference>
<gene>
    <name evidence="2" type="ORF">IFM89_008434</name>
</gene>
<dbReference type="PANTHER" id="PTHR34281:SF2">
    <property type="entry name" value="PROTEIN EARLY FLOWERING 3"/>
    <property type="match status" value="1"/>
</dbReference>
<comment type="caution">
    <text evidence="2">The sequence shown here is derived from an EMBL/GenBank/DDBJ whole genome shotgun (WGS) entry which is preliminary data.</text>
</comment>
<dbReference type="OrthoDB" id="1939092at2759"/>
<feature type="region of interest" description="Disordered" evidence="1">
    <location>
        <begin position="426"/>
        <end position="467"/>
    </location>
</feature>
<reference evidence="2 3" key="1">
    <citation type="submission" date="2020-10" db="EMBL/GenBank/DDBJ databases">
        <title>The Coptis chinensis genome and diversification of protoberbering-type alkaloids.</title>
        <authorList>
            <person name="Wang B."/>
            <person name="Shu S."/>
            <person name="Song C."/>
            <person name="Liu Y."/>
        </authorList>
    </citation>
    <scope>NUCLEOTIDE SEQUENCE [LARGE SCALE GENOMIC DNA]</scope>
    <source>
        <strain evidence="2">HL-2020</strain>
        <tissue evidence="2">Leaf</tissue>
    </source>
</reference>
<evidence type="ECO:0000313" key="3">
    <source>
        <dbReference type="Proteomes" id="UP000631114"/>
    </source>
</evidence>
<dbReference type="InterPro" id="IPR039319">
    <property type="entry name" value="ELF3-like"/>
</dbReference>
<accession>A0A835IB31</accession>